<comment type="caution">
    <text evidence="1">The sequence shown here is derived from an EMBL/GenBank/DDBJ whole genome shotgun (WGS) entry which is preliminary data.</text>
</comment>
<protein>
    <recommendedName>
        <fullName evidence="3">LexA repressor DNA-binding domain-containing protein</fullName>
    </recommendedName>
</protein>
<dbReference type="EMBL" id="BAABEX010000006">
    <property type="protein sequence ID" value="GAA4419890.1"/>
    <property type="molecule type" value="Genomic_DNA"/>
</dbReference>
<accession>A0ABP8KZM4</accession>
<keyword evidence="2" id="KW-1185">Reference proteome</keyword>
<dbReference type="Gene3D" id="1.10.10.10">
    <property type="entry name" value="Winged helix-like DNA-binding domain superfamily/Winged helix DNA-binding domain"/>
    <property type="match status" value="1"/>
</dbReference>
<reference evidence="2" key="1">
    <citation type="journal article" date="2019" name="Int. J. Syst. Evol. Microbiol.">
        <title>The Global Catalogue of Microorganisms (GCM) 10K type strain sequencing project: providing services to taxonomists for standard genome sequencing and annotation.</title>
        <authorList>
            <consortium name="The Broad Institute Genomics Platform"/>
            <consortium name="The Broad Institute Genome Sequencing Center for Infectious Disease"/>
            <person name="Wu L."/>
            <person name="Ma J."/>
        </authorList>
    </citation>
    <scope>NUCLEOTIDE SEQUENCE [LARGE SCALE GENOMIC DNA]</scope>
    <source>
        <strain evidence="2">JCM 31890</strain>
    </source>
</reference>
<sequence>MRGVAVDYMHEANRIAAALRGRGSERVAVRRTLSRKPAEPTPRNLEVLAFMCEFFADNDQLPPVMVVARHFGWTSARSADVHIQSLIHHGLLERNVLGKLRFARRAH</sequence>
<evidence type="ECO:0008006" key="3">
    <source>
        <dbReference type="Google" id="ProtNLM"/>
    </source>
</evidence>
<proteinExistence type="predicted"/>
<evidence type="ECO:0000313" key="2">
    <source>
        <dbReference type="Proteomes" id="UP001501788"/>
    </source>
</evidence>
<evidence type="ECO:0000313" key="1">
    <source>
        <dbReference type="EMBL" id="GAA4419890.1"/>
    </source>
</evidence>
<dbReference type="Proteomes" id="UP001501788">
    <property type="component" value="Unassembled WGS sequence"/>
</dbReference>
<name>A0ABP8KZM4_9BURK</name>
<gene>
    <name evidence="1" type="ORF">GCM10023090_06780</name>
</gene>
<dbReference type="InterPro" id="IPR036388">
    <property type="entry name" value="WH-like_DNA-bd_sf"/>
</dbReference>
<organism evidence="1 2">
    <name type="scientific">Acidovorax lacteus</name>
    <dbReference type="NCBI Taxonomy" id="1924988"/>
    <lineage>
        <taxon>Bacteria</taxon>
        <taxon>Pseudomonadati</taxon>
        <taxon>Pseudomonadota</taxon>
        <taxon>Betaproteobacteria</taxon>
        <taxon>Burkholderiales</taxon>
        <taxon>Comamonadaceae</taxon>
        <taxon>Acidovorax</taxon>
    </lineage>
</organism>